<feature type="chain" id="PRO_5045514691" evidence="3">
    <location>
        <begin position="19"/>
        <end position="269"/>
    </location>
</feature>
<evidence type="ECO:0000256" key="2">
    <source>
        <dbReference type="SAM" id="MobiDB-lite"/>
    </source>
</evidence>
<evidence type="ECO:0000256" key="3">
    <source>
        <dbReference type="SAM" id="SignalP"/>
    </source>
</evidence>
<keyword evidence="1" id="KW-0175">Coiled coil</keyword>
<accession>A0ABQ8FKJ5</accession>
<evidence type="ECO:0000256" key="1">
    <source>
        <dbReference type="SAM" id="Coils"/>
    </source>
</evidence>
<evidence type="ECO:0000313" key="5">
    <source>
        <dbReference type="Proteomes" id="UP001648503"/>
    </source>
</evidence>
<feature type="signal peptide" evidence="3">
    <location>
        <begin position="1"/>
        <end position="18"/>
    </location>
</feature>
<keyword evidence="5" id="KW-1185">Reference proteome</keyword>
<feature type="coiled-coil region" evidence="1">
    <location>
        <begin position="65"/>
        <end position="141"/>
    </location>
</feature>
<feature type="compositionally biased region" description="Basic and acidic residues" evidence="2">
    <location>
        <begin position="145"/>
        <end position="156"/>
    </location>
</feature>
<gene>
    <name evidence="4" type="ORF">BASA50_002705</name>
</gene>
<name>A0ABQ8FKJ5_9FUNG</name>
<protein>
    <submittedName>
        <fullName evidence="4">Uncharacterized protein</fullName>
    </submittedName>
</protein>
<sequence length="269" mass="30579">MRLISFAVISLLAITVSAHPPPSTSAADDAPQCDKDVIMHKIRELTAAHKAQIEVVLKLEEPGKAEREERAIKSVMKTIEKQLKRKDLLEGEKPGLEKHYAGSVNDLEKAQNALVAKQKQLDEAIDQRYRMEVKLDILNENLEQKAEQDAKDKSKMDASSGSNPHRKILGEQIDETCPNAEDLFATYNDLKEGIFKLDDVIKRMKDPKKSKLSKSRDKFVRASNKLVREFIFARYKCDHAKELQTGFGWQLQSSLTWGVVQSVWQMFSK</sequence>
<dbReference type="Proteomes" id="UP001648503">
    <property type="component" value="Unassembled WGS sequence"/>
</dbReference>
<feature type="region of interest" description="Disordered" evidence="2">
    <location>
        <begin position="145"/>
        <end position="166"/>
    </location>
</feature>
<keyword evidence="3" id="KW-0732">Signal</keyword>
<comment type="caution">
    <text evidence="4">The sequence shown here is derived from an EMBL/GenBank/DDBJ whole genome shotgun (WGS) entry which is preliminary data.</text>
</comment>
<reference evidence="4 5" key="1">
    <citation type="submission" date="2021-02" db="EMBL/GenBank/DDBJ databases">
        <title>Variation within the Batrachochytrium salamandrivorans European outbreak.</title>
        <authorList>
            <person name="Kelly M."/>
            <person name="Pasmans F."/>
            <person name="Shea T.P."/>
            <person name="Munoz J.F."/>
            <person name="Carranza S."/>
            <person name="Cuomo C.A."/>
            <person name="Martel A."/>
        </authorList>
    </citation>
    <scope>NUCLEOTIDE SEQUENCE [LARGE SCALE GENOMIC DNA]</scope>
    <source>
        <strain evidence="4 5">AMFP18/2</strain>
    </source>
</reference>
<proteinExistence type="predicted"/>
<organism evidence="4 5">
    <name type="scientific">Batrachochytrium salamandrivorans</name>
    <dbReference type="NCBI Taxonomy" id="1357716"/>
    <lineage>
        <taxon>Eukaryota</taxon>
        <taxon>Fungi</taxon>
        <taxon>Fungi incertae sedis</taxon>
        <taxon>Chytridiomycota</taxon>
        <taxon>Chytridiomycota incertae sedis</taxon>
        <taxon>Chytridiomycetes</taxon>
        <taxon>Rhizophydiales</taxon>
        <taxon>Rhizophydiales incertae sedis</taxon>
        <taxon>Batrachochytrium</taxon>
    </lineage>
</organism>
<evidence type="ECO:0000313" key="4">
    <source>
        <dbReference type="EMBL" id="KAH6599876.1"/>
    </source>
</evidence>
<dbReference type="EMBL" id="JAFCIX010000056">
    <property type="protein sequence ID" value="KAH6599876.1"/>
    <property type="molecule type" value="Genomic_DNA"/>
</dbReference>